<keyword evidence="4 10" id="KW-0812">Transmembrane</keyword>
<comment type="similarity">
    <text evidence="10">Belongs to the insect chemoreceptor superfamily. Heteromeric odorant receptor channel (TC 1.A.69) family.</text>
</comment>
<feature type="transmembrane region" description="Helical" evidence="10">
    <location>
        <begin position="201"/>
        <end position="223"/>
    </location>
</feature>
<comment type="subcellular location">
    <subcellularLocation>
        <location evidence="1 10">Cell membrane</location>
        <topology evidence="1 10">Multi-pass membrane protein</topology>
    </subcellularLocation>
</comment>
<dbReference type="GO" id="GO:0007165">
    <property type="term" value="P:signal transduction"/>
    <property type="evidence" value="ECO:0007669"/>
    <property type="project" value="UniProtKB-KW"/>
</dbReference>
<evidence type="ECO:0000256" key="4">
    <source>
        <dbReference type="ARBA" id="ARBA00022692"/>
    </source>
</evidence>
<keyword evidence="3 10" id="KW-0716">Sensory transduction</keyword>
<evidence type="ECO:0000256" key="2">
    <source>
        <dbReference type="ARBA" id="ARBA00022475"/>
    </source>
</evidence>
<protein>
    <recommendedName>
        <fullName evidence="10">Odorant receptor</fullName>
    </recommendedName>
</protein>
<evidence type="ECO:0000256" key="1">
    <source>
        <dbReference type="ARBA" id="ARBA00004651"/>
    </source>
</evidence>
<dbReference type="GeneID" id="112453031"/>
<dbReference type="OrthoDB" id="6604226at2759"/>
<keyword evidence="7 10" id="KW-0472">Membrane</keyword>
<evidence type="ECO:0000256" key="5">
    <source>
        <dbReference type="ARBA" id="ARBA00022725"/>
    </source>
</evidence>
<dbReference type="Proteomes" id="UP000504618">
    <property type="component" value="Unplaced"/>
</dbReference>
<evidence type="ECO:0000256" key="8">
    <source>
        <dbReference type="ARBA" id="ARBA00023170"/>
    </source>
</evidence>
<comment type="caution">
    <text evidence="10">Lacks conserved residue(s) required for the propagation of feature annotation.</text>
</comment>
<evidence type="ECO:0000313" key="11">
    <source>
        <dbReference type="Proteomes" id="UP000504618"/>
    </source>
</evidence>
<sequence length="455" mass="51095">MPCAQRVRCPLPSSSSSRNGVAGMTRERGDSRLEQFRKLSALHLTYLKYVGLWAPDSNSPAILRYSYHVYNKSILAIILIFMMTLFADICSSFDDLSIVTDDGCIFAGIVVVFFKVMIFQTRHEQIVRLLRKTIDSCDRLCKFPIGGEDEVLDKYLLLCRVTFYGFSILAFFLVIALLFLVPVENGELPVRARYPFDTTVYPWHGIGFFVEACTVTIGVTAIIGIDSLITNLCVLFLVQLEILNAHFKSCGSDETLDGVDKRDNSDATGGNACFAGVSSAANCEKDNYDLDAIRHGFTERFGRSIRNHQRLLFVVDDFNKIFSVAMFVQMLSSTTMICLTGFQAALVIGQSSNTYKFAIYLMAAVSQLFYFCWIGNEVIYQSASLTQSQWLSKWDDVLSVKTGRLLMLSMIFSKKAINLKAGVFYVLSMETYTAILKGSYSFFALLNTMHSEDEQ</sequence>
<keyword evidence="11" id="KW-1185">Reference proteome</keyword>
<dbReference type="GO" id="GO:0005886">
    <property type="term" value="C:plasma membrane"/>
    <property type="evidence" value="ECO:0007669"/>
    <property type="project" value="UniProtKB-SubCell"/>
</dbReference>
<reference evidence="12" key="1">
    <citation type="submission" date="2025-08" db="UniProtKB">
        <authorList>
            <consortium name="RefSeq"/>
        </authorList>
    </citation>
    <scope>IDENTIFICATION</scope>
    <source>
        <tissue evidence="12">Whole body</tissue>
    </source>
</reference>
<keyword evidence="5 10" id="KW-0552">Olfaction</keyword>
<keyword evidence="8 10" id="KW-0675">Receptor</keyword>
<name>A0A6J1PIB8_9HYME</name>
<evidence type="ECO:0000256" key="7">
    <source>
        <dbReference type="ARBA" id="ARBA00023136"/>
    </source>
</evidence>
<keyword evidence="2" id="KW-1003">Cell membrane</keyword>
<dbReference type="Pfam" id="PF02949">
    <property type="entry name" value="7tm_6"/>
    <property type="match status" value="1"/>
</dbReference>
<evidence type="ECO:0000256" key="9">
    <source>
        <dbReference type="ARBA" id="ARBA00023224"/>
    </source>
</evidence>
<evidence type="ECO:0000313" key="12">
    <source>
        <dbReference type="RefSeq" id="XP_024869344.1"/>
    </source>
</evidence>
<keyword evidence="9 10" id="KW-0807">Transducer</keyword>
<dbReference type="AlphaFoldDB" id="A0A6J1PIB8"/>
<evidence type="ECO:0000256" key="3">
    <source>
        <dbReference type="ARBA" id="ARBA00022606"/>
    </source>
</evidence>
<organism evidence="11 12">
    <name type="scientific">Temnothorax curvispinosus</name>
    <dbReference type="NCBI Taxonomy" id="300111"/>
    <lineage>
        <taxon>Eukaryota</taxon>
        <taxon>Metazoa</taxon>
        <taxon>Ecdysozoa</taxon>
        <taxon>Arthropoda</taxon>
        <taxon>Hexapoda</taxon>
        <taxon>Insecta</taxon>
        <taxon>Pterygota</taxon>
        <taxon>Neoptera</taxon>
        <taxon>Endopterygota</taxon>
        <taxon>Hymenoptera</taxon>
        <taxon>Apocrita</taxon>
        <taxon>Aculeata</taxon>
        <taxon>Formicoidea</taxon>
        <taxon>Formicidae</taxon>
        <taxon>Myrmicinae</taxon>
        <taxon>Temnothorax</taxon>
    </lineage>
</organism>
<dbReference type="RefSeq" id="XP_024869344.1">
    <property type="nucleotide sequence ID" value="XM_025013576.1"/>
</dbReference>
<dbReference type="PANTHER" id="PTHR21137">
    <property type="entry name" value="ODORANT RECEPTOR"/>
    <property type="match status" value="1"/>
</dbReference>
<dbReference type="GO" id="GO:0004984">
    <property type="term" value="F:olfactory receptor activity"/>
    <property type="evidence" value="ECO:0007669"/>
    <property type="project" value="InterPro"/>
</dbReference>
<dbReference type="PANTHER" id="PTHR21137:SF35">
    <property type="entry name" value="ODORANT RECEPTOR 19A-RELATED"/>
    <property type="match status" value="1"/>
</dbReference>
<feature type="transmembrane region" description="Helical" evidence="10">
    <location>
        <begin position="105"/>
        <end position="122"/>
    </location>
</feature>
<feature type="transmembrane region" description="Helical" evidence="10">
    <location>
        <begin position="321"/>
        <end position="345"/>
    </location>
</feature>
<evidence type="ECO:0000256" key="10">
    <source>
        <dbReference type="RuleBase" id="RU351113"/>
    </source>
</evidence>
<evidence type="ECO:0000256" key="6">
    <source>
        <dbReference type="ARBA" id="ARBA00022989"/>
    </source>
</evidence>
<gene>
    <name evidence="12" type="primary">LOC112453031</name>
</gene>
<proteinExistence type="inferred from homology"/>
<dbReference type="InterPro" id="IPR004117">
    <property type="entry name" value="7tm6_olfct_rcpt"/>
</dbReference>
<feature type="transmembrane region" description="Helical" evidence="10">
    <location>
        <begin position="357"/>
        <end position="376"/>
    </location>
</feature>
<accession>A0A6J1PIB8</accession>
<dbReference type="GO" id="GO:0005549">
    <property type="term" value="F:odorant binding"/>
    <property type="evidence" value="ECO:0007669"/>
    <property type="project" value="InterPro"/>
</dbReference>
<keyword evidence="6 10" id="KW-1133">Transmembrane helix</keyword>
<feature type="transmembrane region" description="Helical" evidence="10">
    <location>
        <begin position="161"/>
        <end position="181"/>
    </location>
</feature>
<feature type="transmembrane region" description="Helical" evidence="10">
    <location>
        <begin position="74"/>
        <end position="93"/>
    </location>
</feature>